<accession>A0A5B0HE21</accession>
<feature type="transmembrane region" description="Helical" evidence="1">
    <location>
        <begin position="67"/>
        <end position="86"/>
    </location>
</feature>
<keyword evidence="1" id="KW-0472">Membrane</keyword>
<dbReference type="AlphaFoldDB" id="A0A5B0HE21"/>
<dbReference type="InterPro" id="IPR012861">
    <property type="entry name" value="DUF1634"/>
</dbReference>
<dbReference type="EMBL" id="VTUZ01000005">
    <property type="protein sequence ID" value="KAA1013214.1"/>
    <property type="molecule type" value="Genomic_DNA"/>
</dbReference>
<keyword evidence="1" id="KW-0812">Transmembrane</keyword>
<comment type="caution">
    <text evidence="2">The sequence shown here is derived from an EMBL/GenBank/DDBJ whole genome shotgun (WGS) entry which is preliminary data.</text>
</comment>
<gene>
    <name evidence="2" type="ORF">FVF58_08995</name>
</gene>
<reference evidence="2 3" key="1">
    <citation type="submission" date="2019-08" db="EMBL/GenBank/DDBJ databases">
        <title>Paraburkholderia sp. DCY113.</title>
        <authorList>
            <person name="Kang J."/>
        </authorList>
    </citation>
    <scope>NUCLEOTIDE SEQUENCE [LARGE SCALE GENOMIC DNA]</scope>
    <source>
        <strain evidence="2 3">DCY113</strain>
    </source>
</reference>
<evidence type="ECO:0000313" key="3">
    <source>
        <dbReference type="Proteomes" id="UP000325273"/>
    </source>
</evidence>
<organism evidence="2 3">
    <name type="scientific">Paraburkholderia panacisoli</name>
    <dbReference type="NCBI Taxonomy" id="2603818"/>
    <lineage>
        <taxon>Bacteria</taxon>
        <taxon>Pseudomonadati</taxon>
        <taxon>Pseudomonadota</taxon>
        <taxon>Betaproteobacteria</taxon>
        <taxon>Burkholderiales</taxon>
        <taxon>Burkholderiaceae</taxon>
        <taxon>Paraburkholderia</taxon>
    </lineage>
</organism>
<dbReference type="Proteomes" id="UP000325273">
    <property type="component" value="Unassembled WGS sequence"/>
</dbReference>
<evidence type="ECO:0000313" key="2">
    <source>
        <dbReference type="EMBL" id="KAA1013214.1"/>
    </source>
</evidence>
<proteinExistence type="predicted"/>
<keyword evidence="3" id="KW-1185">Reference proteome</keyword>
<sequence length="87" mass="9145">MDCRRHDRGRPRACAGLGVRAEPAPRAHAAPSGMSIVTAGIALFILLPAMRLILMLGVFLHQRDYRFSAIAALVLAIVAAGLLVGAA</sequence>
<evidence type="ECO:0000256" key="1">
    <source>
        <dbReference type="SAM" id="Phobius"/>
    </source>
</evidence>
<name>A0A5B0HE21_9BURK</name>
<dbReference type="Pfam" id="PF07843">
    <property type="entry name" value="DUF1634"/>
    <property type="match status" value="1"/>
</dbReference>
<keyword evidence="1" id="KW-1133">Transmembrane helix</keyword>
<protein>
    <submittedName>
        <fullName evidence="2">DUF1634 domain-containing protein</fullName>
    </submittedName>
</protein>
<feature type="transmembrane region" description="Helical" evidence="1">
    <location>
        <begin position="39"/>
        <end position="60"/>
    </location>
</feature>